<sequence>MDTTASEHKLVFLNELHETLKRLNPRRVDNAGLFRILGRLVEYDMDRQIVKVESCFHDEYTSQPIVMPTSNGDNRRHHKNTTAVTTTKRKMDDDDALKHNHGQTPQPSKSRSGRQKLKDFGRRPAGAESHKNSANNNNKSTTIDLTLDSDNDDDDDDDERQDKGEDDVIGEQEVFEPVSPSKTDQQQLHADMSKKWCVDLTVSTDDEQDPLPSPSDVDDDYCHDEQEATTVTTTKPRRAPKVILWVDTQLLSARVFEPHALFQFMGEVVYSTTIGTSILTSTGSSSMEVVKDRAKRGGGGGGGHWVMQARTARLMDGLDLYSYRQAILMTRDLVLQYQQRDRDRELAKEKAER</sequence>
<feature type="compositionally biased region" description="Low complexity" evidence="1">
    <location>
        <begin position="132"/>
        <end position="146"/>
    </location>
</feature>
<evidence type="ECO:0000313" key="3">
    <source>
        <dbReference type="Proteomes" id="UP001194696"/>
    </source>
</evidence>
<feature type="compositionally biased region" description="Basic and acidic residues" evidence="1">
    <location>
        <begin position="89"/>
        <end position="98"/>
    </location>
</feature>
<feature type="compositionally biased region" description="Acidic residues" evidence="1">
    <location>
        <begin position="147"/>
        <end position="174"/>
    </location>
</feature>
<keyword evidence="3" id="KW-1185">Reference proteome</keyword>
<reference evidence="2 3" key="1">
    <citation type="journal article" date="2020" name="Fungal Divers.">
        <title>Resolving the Mortierellaceae phylogeny through synthesis of multi-gene phylogenetics and phylogenomics.</title>
        <authorList>
            <person name="Vandepol N."/>
            <person name="Liber J."/>
            <person name="Desiro A."/>
            <person name="Na H."/>
            <person name="Kennedy M."/>
            <person name="Barry K."/>
            <person name="Grigoriev I.V."/>
            <person name="Miller A.N."/>
            <person name="O'Donnell K."/>
            <person name="Stajich J.E."/>
            <person name="Bonito G."/>
        </authorList>
    </citation>
    <scope>NUCLEOTIDE SEQUENCE [LARGE SCALE GENOMIC DNA]</scope>
    <source>
        <strain evidence="2 3">AD045</strain>
    </source>
</reference>
<proteinExistence type="predicted"/>
<evidence type="ECO:0000313" key="2">
    <source>
        <dbReference type="EMBL" id="KAG0284569.1"/>
    </source>
</evidence>
<organism evidence="2 3">
    <name type="scientific">Linnemannia gamsii</name>
    <dbReference type="NCBI Taxonomy" id="64522"/>
    <lineage>
        <taxon>Eukaryota</taxon>
        <taxon>Fungi</taxon>
        <taxon>Fungi incertae sedis</taxon>
        <taxon>Mucoromycota</taxon>
        <taxon>Mortierellomycotina</taxon>
        <taxon>Mortierellomycetes</taxon>
        <taxon>Mortierellales</taxon>
        <taxon>Mortierellaceae</taxon>
        <taxon>Linnemannia</taxon>
    </lineage>
</organism>
<dbReference type="Gene3D" id="2.40.50.140">
    <property type="entry name" value="Nucleic acid-binding proteins"/>
    <property type="match status" value="1"/>
</dbReference>
<evidence type="ECO:0000256" key="1">
    <source>
        <dbReference type="SAM" id="MobiDB-lite"/>
    </source>
</evidence>
<dbReference type="EMBL" id="JAAAIM010000757">
    <property type="protein sequence ID" value="KAG0284569.1"/>
    <property type="molecule type" value="Genomic_DNA"/>
</dbReference>
<comment type="caution">
    <text evidence="2">The sequence shown here is derived from an EMBL/GenBank/DDBJ whole genome shotgun (WGS) entry which is preliminary data.</text>
</comment>
<dbReference type="InterPro" id="IPR012340">
    <property type="entry name" value="NA-bd_OB-fold"/>
</dbReference>
<gene>
    <name evidence="2" type="ORF">BGZ96_011070</name>
</gene>
<protein>
    <submittedName>
        <fullName evidence="2">Uncharacterized protein</fullName>
    </submittedName>
</protein>
<feature type="region of interest" description="Disordered" evidence="1">
    <location>
        <begin position="63"/>
        <end position="190"/>
    </location>
</feature>
<dbReference type="Proteomes" id="UP001194696">
    <property type="component" value="Unassembled WGS sequence"/>
</dbReference>
<feature type="compositionally biased region" description="Polar residues" evidence="1">
    <location>
        <begin position="63"/>
        <end position="72"/>
    </location>
</feature>
<name>A0ABQ7JSZ0_9FUNG</name>
<accession>A0ABQ7JSZ0</accession>